<dbReference type="Proteomes" id="UP000274131">
    <property type="component" value="Unassembled WGS sequence"/>
</dbReference>
<proteinExistence type="predicted"/>
<reference evidence="3" key="1">
    <citation type="submission" date="2017-02" db="UniProtKB">
        <authorList>
            <consortium name="WormBaseParasite"/>
        </authorList>
    </citation>
    <scope>IDENTIFICATION</scope>
</reference>
<organism evidence="3">
    <name type="scientific">Enterobius vermicularis</name>
    <name type="common">Human pinworm</name>
    <dbReference type="NCBI Taxonomy" id="51028"/>
    <lineage>
        <taxon>Eukaryota</taxon>
        <taxon>Metazoa</taxon>
        <taxon>Ecdysozoa</taxon>
        <taxon>Nematoda</taxon>
        <taxon>Chromadorea</taxon>
        <taxon>Rhabditida</taxon>
        <taxon>Spirurina</taxon>
        <taxon>Oxyuridomorpha</taxon>
        <taxon>Oxyuroidea</taxon>
        <taxon>Oxyuridae</taxon>
        <taxon>Enterobius</taxon>
    </lineage>
</organism>
<evidence type="ECO:0000313" key="2">
    <source>
        <dbReference type="Proteomes" id="UP000274131"/>
    </source>
</evidence>
<dbReference type="EMBL" id="UXUI01012947">
    <property type="protein sequence ID" value="VDD97159.1"/>
    <property type="molecule type" value="Genomic_DNA"/>
</dbReference>
<dbReference type="InterPro" id="IPR010558">
    <property type="entry name" value="Ly-6-related"/>
</dbReference>
<dbReference type="WBParaSite" id="EVEC_0001273701-mRNA-1">
    <property type="protein sequence ID" value="EVEC_0001273701-mRNA-1"/>
    <property type="gene ID" value="EVEC_0001273701"/>
</dbReference>
<reference evidence="1 2" key="2">
    <citation type="submission" date="2018-10" db="EMBL/GenBank/DDBJ databases">
        <authorList>
            <consortium name="Pathogen Informatics"/>
        </authorList>
    </citation>
    <scope>NUCLEOTIDE SEQUENCE [LARGE SCALE GENOMIC DNA]</scope>
</reference>
<keyword evidence="2" id="KW-1185">Reference proteome</keyword>
<gene>
    <name evidence="1" type="ORF">EVEC_LOCUS11910</name>
</gene>
<dbReference type="Pfam" id="PF06579">
    <property type="entry name" value="Ly-6_related"/>
    <property type="match status" value="1"/>
</dbReference>
<sequence>MHIYICKSSKLQKVLETELIVLLDQSKAISSSSLLVPSSSLSSFQSFLCHHQQLYKLHASCSNIKAYKLLPVHLTRYASNRTVKLCWCLGRLCNDYPSTTSAAAESSTVLGVRSRREKFFLQIIVIIVLMLTRL</sequence>
<dbReference type="STRING" id="51028.A0A0N4VP14"/>
<evidence type="ECO:0000313" key="1">
    <source>
        <dbReference type="EMBL" id="VDD97159.1"/>
    </source>
</evidence>
<accession>A0A0N4VP14</accession>
<dbReference type="AlphaFoldDB" id="A0A0N4VP14"/>
<protein>
    <submittedName>
        <fullName evidence="3">Ovule protein</fullName>
    </submittedName>
</protein>
<evidence type="ECO:0000313" key="3">
    <source>
        <dbReference type="WBParaSite" id="EVEC_0001273701-mRNA-1"/>
    </source>
</evidence>
<name>A0A0N4VP14_ENTVE</name>